<feature type="chain" id="PRO_5040188194" evidence="3">
    <location>
        <begin position="21"/>
        <end position="700"/>
    </location>
</feature>
<evidence type="ECO:0000313" key="6">
    <source>
        <dbReference type="Proteomes" id="UP000800235"/>
    </source>
</evidence>
<evidence type="ECO:0000259" key="4">
    <source>
        <dbReference type="PROSITE" id="PS51767"/>
    </source>
</evidence>
<evidence type="ECO:0000313" key="5">
    <source>
        <dbReference type="EMBL" id="KAF2432441.1"/>
    </source>
</evidence>
<feature type="compositionally biased region" description="Low complexity" evidence="1">
    <location>
        <begin position="497"/>
        <end position="506"/>
    </location>
</feature>
<dbReference type="EMBL" id="MU007026">
    <property type="protein sequence ID" value="KAF2432441.1"/>
    <property type="molecule type" value="Genomic_DNA"/>
</dbReference>
<keyword evidence="2" id="KW-0472">Membrane</keyword>
<reference evidence="5" key="1">
    <citation type="journal article" date="2020" name="Stud. Mycol.">
        <title>101 Dothideomycetes genomes: a test case for predicting lifestyles and emergence of pathogens.</title>
        <authorList>
            <person name="Haridas S."/>
            <person name="Albert R."/>
            <person name="Binder M."/>
            <person name="Bloem J."/>
            <person name="Labutti K."/>
            <person name="Salamov A."/>
            <person name="Andreopoulos B."/>
            <person name="Baker S."/>
            <person name="Barry K."/>
            <person name="Bills G."/>
            <person name="Bluhm B."/>
            <person name="Cannon C."/>
            <person name="Castanera R."/>
            <person name="Culley D."/>
            <person name="Daum C."/>
            <person name="Ezra D."/>
            <person name="Gonzalez J."/>
            <person name="Henrissat B."/>
            <person name="Kuo A."/>
            <person name="Liang C."/>
            <person name="Lipzen A."/>
            <person name="Lutzoni F."/>
            <person name="Magnuson J."/>
            <person name="Mondo S."/>
            <person name="Nolan M."/>
            <person name="Ohm R."/>
            <person name="Pangilinan J."/>
            <person name="Park H.-J."/>
            <person name="Ramirez L."/>
            <person name="Alfaro M."/>
            <person name="Sun H."/>
            <person name="Tritt A."/>
            <person name="Yoshinaga Y."/>
            <person name="Zwiers L.-H."/>
            <person name="Turgeon B."/>
            <person name="Goodwin S."/>
            <person name="Spatafora J."/>
            <person name="Crous P."/>
            <person name="Grigoriev I."/>
        </authorList>
    </citation>
    <scope>NUCLEOTIDE SEQUENCE</scope>
    <source>
        <strain evidence="5">CBS 130266</strain>
    </source>
</reference>
<dbReference type="AlphaFoldDB" id="A0A9P4U0G8"/>
<dbReference type="SUPFAM" id="SSF50630">
    <property type="entry name" value="Acid proteases"/>
    <property type="match status" value="1"/>
</dbReference>
<accession>A0A9P4U0G8</accession>
<keyword evidence="2" id="KW-1133">Transmembrane helix</keyword>
<organism evidence="5 6">
    <name type="scientific">Tothia fuscella</name>
    <dbReference type="NCBI Taxonomy" id="1048955"/>
    <lineage>
        <taxon>Eukaryota</taxon>
        <taxon>Fungi</taxon>
        <taxon>Dikarya</taxon>
        <taxon>Ascomycota</taxon>
        <taxon>Pezizomycotina</taxon>
        <taxon>Dothideomycetes</taxon>
        <taxon>Pleosporomycetidae</taxon>
        <taxon>Venturiales</taxon>
        <taxon>Cylindrosympodiaceae</taxon>
        <taxon>Tothia</taxon>
    </lineage>
</organism>
<feature type="region of interest" description="Disordered" evidence="1">
    <location>
        <begin position="489"/>
        <end position="510"/>
    </location>
</feature>
<keyword evidence="3" id="KW-0732">Signal</keyword>
<keyword evidence="2" id="KW-0812">Transmembrane</keyword>
<dbReference type="InterPro" id="IPR033121">
    <property type="entry name" value="PEPTIDASE_A1"/>
</dbReference>
<feature type="domain" description="Peptidase A1" evidence="4">
    <location>
        <begin position="55"/>
        <end position="420"/>
    </location>
</feature>
<protein>
    <submittedName>
        <fullName evidence="5">Acid protease</fullName>
    </submittedName>
</protein>
<feature type="signal peptide" evidence="3">
    <location>
        <begin position="1"/>
        <end position="20"/>
    </location>
</feature>
<evidence type="ECO:0000256" key="3">
    <source>
        <dbReference type="SAM" id="SignalP"/>
    </source>
</evidence>
<keyword evidence="5" id="KW-0378">Hydrolase</keyword>
<keyword evidence="5" id="KW-0645">Protease</keyword>
<comment type="caution">
    <text evidence="5">The sequence shown here is derived from an EMBL/GenBank/DDBJ whole genome shotgun (WGS) entry which is preliminary data.</text>
</comment>
<dbReference type="GO" id="GO:0008233">
    <property type="term" value="F:peptidase activity"/>
    <property type="evidence" value="ECO:0007669"/>
    <property type="project" value="UniProtKB-KW"/>
</dbReference>
<dbReference type="InterPro" id="IPR021109">
    <property type="entry name" value="Peptidase_aspartic_dom_sf"/>
</dbReference>
<dbReference type="OrthoDB" id="4074350at2759"/>
<proteinExistence type="predicted"/>
<dbReference type="PROSITE" id="PS51767">
    <property type="entry name" value="PEPTIDASE_A1"/>
    <property type="match status" value="1"/>
</dbReference>
<feature type="transmembrane region" description="Helical" evidence="2">
    <location>
        <begin position="453"/>
        <end position="475"/>
    </location>
</feature>
<evidence type="ECO:0000256" key="1">
    <source>
        <dbReference type="SAM" id="MobiDB-lite"/>
    </source>
</evidence>
<dbReference type="GO" id="GO:0006508">
    <property type="term" value="P:proteolysis"/>
    <property type="evidence" value="ECO:0007669"/>
    <property type="project" value="UniProtKB-KW"/>
</dbReference>
<feature type="compositionally biased region" description="Basic residues" evidence="1">
    <location>
        <begin position="687"/>
        <end position="700"/>
    </location>
</feature>
<dbReference type="Proteomes" id="UP000800235">
    <property type="component" value="Unassembled WGS sequence"/>
</dbReference>
<dbReference type="Pfam" id="PF00026">
    <property type="entry name" value="Asp"/>
    <property type="match status" value="1"/>
</dbReference>
<evidence type="ECO:0000256" key="2">
    <source>
        <dbReference type="SAM" id="Phobius"/>
    </source>
</evidence>
<sequence>MAVLRLQVALLCLFLSVSDAWSLERREAAAVVRPAPIDVGLSQYWDGGEGNWSSFMLRLGSGPQTQNLRVLPSTSMESIWAALPMGCPTGWIGGVTDCSARRGGLYNATISEATSTFTGNYSIKELEALRNYGLDGEVAVYEDTATLNYQGTAGVSLEKQVVFGFAGWNFTLVGLLGLNPYPVNLTAEGGMNYFRPSYMTSMRDKRKIPSLSYSYTAGAKYQNGGSGVHGSLILGGYDSARFNPKTQATWGFAVDMEKHLMVRIDTIEWNWPNSEDTSGSPPVFREVNALVDSSRPFMYLPLEACKRIAKEWELSYDKQSDYYFVNDTIHAKLSRMQPFLRFKLGNFTENPGKKAKLTNTTITLPYDSLVHYLSYPYAPVRRRFIPIRANSDPEAYVLGRVFLQHAHLTVDHERQQFSLAQALFNTTQLIKPILPINETKNEDESSLPLPVPAIAGIAAGAAVLIAILLLALFCLRRAKKNKKRQAEEAAAIKETDLQSPLSPSSPEDSEKDAYKIMELDSGTIHEAGGMPTYPIQEIGMPKSPIGEEMPDDFTLAYGGFYKETKNDSGDGRPIIKVFYEMDATPPGSTENTPTGTLNSAGSGTTMVNTLSNPQDAHLRPAAAGRGGNDPLSPIPQTPVEFYGAAAVPGSAGQRGWIGRAPPDLPRVVLVPATPISPTPGERERSRWLKGHSGRRKRGED</sequence>
<dbReference type="Gene3D" id="2.40.70.10">
    <property type="entry name" value="Acid Proteases"/>
    <property type="match status" value="2"/>
</dbReference>
<feature type="region of interest" description="Disordered" evidence="1">
    <location>
        <begin position="653"/>
        <end position="700"/>
    </location>
</feature>
<name>A0A9P4U0G8_9PEZI</name>
<gene>
    <name evidence="5" type="ORF">EJ08DRAFT_659114</name>
</gene>
<keyword evidence="6" id="KW-1185">Reference proteome</keyword>